<dbReference type="PANTHER" id="PTHR46203:SF1">
    <property type="entry name" value="MITOCHONDRIAL TRANSLATION RELEASE FACTOR IN RESCUE"/>
    <property type="match status" value="1"/>
</dbReference>
<keyword evidence="3" id="KW-0809">Transit peptide</keyword>
<dbReference type="InterPro" id="IPR000352">
    <property type="entry name" value="Pep_chain_release_fac_I"/>
</dbReference>
<dbReference type="FunFam" id="3.30.160.20:FF:000104">
    <property type="entry name" value="GD20369"/>
    <property type="match status" value="1"/>
</dbReference>
<dbReference type="InterPro" id="IPR052405">
    <property type="entry name" value="Mito_Transl_Release_Factor"/>
</dbReference>
<dbReference type="Gene3D" id="3.30.160.20">
    <property type="match status" value="1"/>
</dbReference>
<dbReference type="AlphaFoldDB" id="A0A6P4YAY5"/>
<reference evidence="7" key="1">
    <citation type="submission" date="2025-08" db="UniProtKB">
        <authorList>
            <consortium name="RefSeq"/>
        </authorList>
    </citation>
    <scope>IDENTIFICATION</scope>
    <source>
        <tissue evidence="7">Gonad</tissue>
    </source>
</reference>
<evidence type="ECO:0000256" key="2">
    <source>
        <dbReference type="ARBA" id="ARBA00010835"/>
    </source>
</evidence>
<evidence type="ECO:0000259" key="5">
    <source>
        <dbReference type="Pfam" id="PF00472"/>
    </source>
</evidence>
<keyword evidence="4" id="KW-0496">Mitochondrion</keyword>
<protein>
    <submittedName>
        <fullName evidence="7">Probable peptide chain release factor C12orf65 homolog, mitochondrial</fullName>
    </submittedName>
</protein>
<evidence type="ECO:0000313" key="7">
    <source>
        <dbReference type="RefSeq" id="XP_019619414.1"/>
    </source>
</evidence>
<gene>
    <name evidence="7" type="primary">LOC109466186</name>
</gene>
<dbReference type="KEGG" id="bbel:109466186"/>
<dbReference type="Pfam" id="PF00472">
    <property type="entry name" value="RF-1"/>
    <property type="match status" value="1"/>
</dbReference>
<comment type="subcellular location">
    <subcellularLocation>
        <location evidence="1">Mitochondrion</location>
    </subcellularLocation>
</comment>
<dbReference type="GeneID" id="109466186"/>
<dbReference type="GO" id="GO:0003747">
    <property type="term" value="F:translation release factor activity"/>
    <property type="evidence" value="ECO:0007669"/>
    <property type="project" value="InterPro"/>
</dbReference>
<evidence type="ECO:0000256" key="4">
    <source>
        <dbReference type="ARBA" id="ARBA00023128"/>
    </source>
</evidence>
<keyword evidence="6" id="KW-1185">Reference proteome</keyword>
<comment type="similarity">
    <text evidence="2">Belongs to the prokaryotic/mitochondrial release factor family.</text>
</comment>
<feature type="domain" description="Prokaryotic-type class I peptide chain release factors" evidence="5">
    <location>
        <begin position="67"/>
        <end position="166"/>
    </location>
</feature>
<dbReference type="OrthoDB" id="277888at2759"/>
<dbReference type="Proteomes" id="UP000515135">
    <property type="component" value="Unplaced"/>
</dbReference>
<dbReference type="InterPro" id="IPR045853">
    <property type="entry name" value="Pep_chain_release_fac_I_sf"/>
</dbReference>
<dbReference type="GO" id="GO:0005739">
    <property type="term" value="C:mitochondrion"/>
    <property type="evidence" value="ECO:0007669"/>
    <property type="project" value="UniProtKB-SubCell"/>
</dbReference>
<dbReference type="SUPFAM" id="SSF75620">
    <property type="entry name" value="Release factor"/>
    <property type="match status" value="1"/>
</dbReference>
<sequence length="180" mass="21005">MASIIILAKNIHRTPLFYTGLRRQTWSMSACQLQLVKQQQHPHMSRCLQQYSIRWTSTRKEPKKSLVELVESELEESFQRGWGPGGQATNKTNNCVLLKHVPTGIVVKCHQTRSLDENRKLARQHLREKLDLHVKGEESVLVKEKKELAIKKREKRKKANKNLEKKKAFKQLLQECDDDV</sequence>
<proteinExistence type="inferred from homology"/>
<evidence type="ECO:0000313" key="6">
    <source>
        <dbReference type="Proteomes" id="UP000515135"/>
    </source>
</evidence>
<evidence type="ECO:0000256" key="3">
    <source>
        <dbReference type="ARBA" id="ARBA00022946"/>
    </source>
</evidence>
<evidence type="ECO:0000256" key="1">
    <source>
        <dbReference type="ARBA" id="ARBA00004173"/>
    </source>
</evidence>
<dbReference type="PANTHER" id="PTHR46203">
    <property type="entry name" value="PROBABLE PEPTIDE CHAIN RELEASE FACTOR C12ORF65"/>
    <property type="match status" value="1"/>
</dbReference>
<name>A0A6P4YAY5_BRABE</name>
<dbReference type="RefSeq" id="XP_019619414.1">
    <property type="nucleotide sequence ID" value="XM_019763855.1"/>
</dbReference>
<organism evidence="6 7">
    <name type="scientific">Branchiostoma belcheri</name>
    <name type="common">Amphioxus</name>
    <dbReference type="NCBI Taxonomy" id="7741"/>
    <lineage>
        <taxon>Eukaryota</taxon>
        <taxon>Metazoa</taxon>
        <taxon>Chordata</taxon>
        <taxon>Cephalochordata</taxon>
        <taxon>Leptocardii</taxon>
        <taxon>Amphioxiformes</taxon>
        <taxon>Branchiostomatidae</taxon>
        <taxon>Branchiostoma</taxon>
    </lineage>
</organism>
<accession>A0A6P4YAY5</accession>